<dbReference type="Gene3D" id="3.30.370.10">
    <property type="entry name" value="Barstar-like"/>
    <property type="match status" value="1"/>
</dbReference>
<comment type="similarity">
    <text evidence="1">Belongs to the barstar family.</text>
</comment>
<proteinExistence type="inferred from homology"/>
<reference evidence="4" key="1">
    <citation type="journal article" date="2019" name="Int. J. Syst. Evol. Microbiol.">
        <title>The Global Catalogue of Microorganisms (GCM) 10K type strain sequencing project: providing services to taxonomists for standard genome sequencing and annotation.</title>
        <authorList>
            <consortium name="The Broad Institute Genomics Platform"/>
            <consortium name="The Broad Institute Genome Sequencing Center for Infectious Disease"/>
            <person name="Wu L."/>
            <person name="Ma J."/>
        </authorList>
    </citation>
    <scope>NUCLEOTIDE SEQUENCE [LARGE SCALE GENOMIC DNA]</scope>
    <source>
        <strain evidence="4">JCM 15443</strain>
    </source>
</reference>
<dbReference type="RefSeq" id="WP_188904637.1">
    <property type="nucleotide sequence ID" value="NZ_BMOM01000021.1"/>
</dbReference>
<evidence type="ECO:0000313" key="3">
    <source>
        <dbReference type="EMBL" id="GGM14998.1"/>
    </source>
</evidence>
<evidence type="ECO:0000313" key="4">
    <source>
        <dbReference type="Proteomes" id="UP000661918"/>
    </source>
</evidence>
<dbReference type="InterPro" id="IPR035905">
    <property type="entry name" value="Barstar-like_sf"/>
</dbReference>
<evidence type="ECO:0000259" key="2">
    <source>
        <dbReference type="Pfam" id="PF01337"/>
    </source>
</evidence>
<dbReference type="InterPro" id="IPR000468">
    <property type="entry name" value="Barstar"/>
</dbReference>
<name>A0ABQ2GWF0_9DEIO</name>
<gene>
    <name evidence="3" type="ORF">GCM10010841_24380</name>
</gene>
<evidence type="ECO:0000256" key="1">
    <source>
        <dbReference type="ARBA" id="ARBA00006845"/>
    </source>
</evidence>
<accession>A0ABQ2GWF0</accession>
<dbReference type="EMBL" id="BMOM01000021">
    <property type="protein sequence ID" value="GGM14998.1"/>
    <property type="molecule type" value="Genomic_DNA"/>
</dbReference>
<comment type="caution">
    <text evidence="3">The sequence shown here is derived from an EMBL/GenBank/DDBJ whole genome shotgun (WGS) entry which is preliminary data.</text>
</comment>
<keyword evidence="4" id="KW-1185">Reference proteome</keyword>
<dbReference type="Pfam" id="PF01337">
    <property type="entry name" value="Barstar"/>
    <property type="match status" value="1"/>
</dbReference>
<protein>
    <submittedName>
        <fullName evidence="3">Nuclease inhibitor</fullName>
    </submittedName>
</protein>
<dbReference type="SUPFAM" id="SSF52038">
    <property type="entry name" value="Barstar-related"/>
    <property type="match status" value="1"/>
</dbReference>
<dbReference type="Proteomes" id="UP000661918">
    <property type="component" value="Unassembled WGS sequence"/>
</dbReference>
<feature type="domain" description="Barstar (barnase inhibitor)" evidence="2">
    <location>
        <begin position="30"/>
        <end position="121"/>
    </location>
</feature>
<sequence>MMQVFDERPGGIQRAPHEPRILAAGHQVSLREISFSEVDDKDGLMLAMLRGLALTDSFGRNWDALYDVLTDPEGRPPRLALLLCDYLHFCKRHPRLSADLERVLLDAQKTLDTQDRQLWLLTEEPDSDTRHW</sequence>
<organism evidence="3 4">
    <name type="scientific">Deinococcus aerophilus</name>
    <dbReference type="NCBI Taxonomy" id="522488"/>
    <lineage>
        <taxon>Bacteria</taxon>
        <taxon>Thermotogati</taxon>
        <taxon>Deinococcota</taxon>
        <taxon>Deinococci</taxon>
        <taxon>Deinococcales</taxon>
        <taxon>Deinococcaceae</taxon>
        <taxon>Deinococcus</taxon>
    </lineage>
</organism>